<accession>A0ABU8L328</accession>
<evidence type="ECO:0000313" key="5">
    <source>
        <dbReference type="EMBL" id="MEI9412379.1"/>
    </source>
</evidence>
<feature type="domain" description="Thymidylate synthase/dCMP hydroxymethylase" evidence="4">
    <location>
        <begin position="37"/>
        <end position="232"/>
    </location>
</feature>
<keyword evidence="6" id="KW-1185">Reference proteome</keyword>
<keyword evidence="2" id="KW-0489">Methyltransferase</keyword>
<proteinExistence type="predicted"/>
<evidence type="ECO:0000313" key="6">
    <source>
        <dbReference type="Proteomes" id="UP001387293"/>
    </source>
</evidence>
<dbReference type="PRINTS" id="PR00108">
    <property type="entry name" value="THYMDSNTHASE"/>
</dbReference>
<dbReference type="InterPro" id="IPR036926">
    <property type="entry name" value="Thymidate_synth/dCMP_Mease_sf"/>
</dbReference>
<evidence type="ECO:0000259" key="4">
    <source>
        <dbReference type="Pfam" id="PF00303"/>
    </source>
</evidence>
<dbReference type="InterPro" id="IPR000398">
    <property type="entry name" value="Thymidylate_synthase"/>
</dbReference>
<dbReference type="CDD" id="cd00351">
    <property type="entry name" value="TS_Pyrimidine_HMase"/>
    <property type="match status" value="1"/>
</dbReference>
<dbReference type="PANTHER" id="PTHR11548">
    <property type="entry name" value="THYMIDYLATE SYNTHASE 1"/>
    <property type="match status" value="1"/>
</dbReference>
<comment type="caution">
    <text evidence="5">The sequence shown here is derived from an EMBL/GenBank/DDBJ whole genome shotgun (WGS) entry which is preliminary data.</text>
</comment>
<evidence type="ECO:0000256" key="3">
    <source>
        <dbReference type="ARBA" id="ARBA00022679"/>
    </source>
</evidence>
<dbReference type="RefSeq" id="WP_337108786.1">
    <property type="nucleotide sequence ID" value="NZ_JAPYKS010000027.1"/>
</dbReference>
<dbReference type="InterPro" id="IPR023451">
    <property type="entry name" value="Thymidate_synth/dCMP_Mease_dom"/>
</dbReference>
<protein>
    <recommendedName>
        <fullName evidence="1">thymidylate synthase</fullName>
        <ecNumber evidence="1">2.1.1.45</ecNumber>
    </recommendedName>
</protein>
<sequence>MFHLSSDNLDDLMRRTFIRLLSGSKRNNRVSSRKGKSTEIFGALLELTNSRARLGRSEARARVFSPLGELLWYLSGSNGLEQINYYVPGYHEFSDDGLILNGAYGRRMFGEARRNADTEINDEWQRVIDTLKAEPGSRNAIIQIYANADGARKGPEGKRSKDIPCTCTIHFVIRKKRLHLHVHMRSNDVFLGLPHDVFAFTMLQEIAARELGVEVGTYQHSVASLHLYDDTDTQTARTDALSYVNEGLHDIVPMPPMPLGDPWPAIRQVLRAEGEIRAGNPDYEPPIGMDQYWQDIILLLRVFALGKYRDGEGAEELLGRLHHGGFRLYVLDRIAKKKVAEPAIKDLFETKELDAKGEP</sequence>
<dbReference type="Proteomes" id="UP001387293">
    <property type="component" value="Unassembled WGS sequence"/>
</dbReference>
<dbReference type="SUPFAM" id="SSF55831">
    <property type="entry name" value="Thymidylate synthase/dCMP hydroxymethylase"/>
    <property type="match status" value="1"/>
</dbReference>
<dbReference type="PANTHER" id="PTHR11548:SF9">
    <property type="entry name" value="THYMIDYLATE SYNTHASE"/>
    <property type="match status" value="1"/>
</dbReference>
<dbReference type="InterPro" id="IPR045097">
    <property type="entry name" value="Thymidate_synth/dCMP_Mease"/>
</dbReference>
<reference evidence="5 6" key="1">
    <citation type="submission" date="2022-12" db="EMBL/GenBank/DDBJ databases">
        <authorList>
            <person name="Muema E."/>
        </authorList>
    </citation>
    <scope>NUCLEOTIDE SEQUENCE [LARGE SCALE GENOMIC DNA]</scope>
    <source>
        <strain evidence="6">1326</strain>
    </source>
</reference>
<keyword evidence="3" id="KW-0808">Transferase</keyword>
<evidence type="ECO:0000256" key="2">
    <source>
        <dbReference type="ARBA" id="ARBA00022603"/>
    </source>
</evidence>
<gene>
    <name evidence="5" type="ORF">O7A60_27025</name>
</gene>
<name>A0ABU8L328_9HYPH</name>
<dbReference type="Gene3D" id="3.30.572.10">
    <property type="entry name" value="Thymidylate synthase/dCMP hydroxymethylase domain"/>
    <property type="match status" value="1"/>
</dbReference>
<dbReference type="Pfam" id="PF00303">
    <property type="entry name" value="Thymidylat_synt"/>
    <property type="match status" value="1"/>
</dbReference>
<dbReference type="EMBL" id="JAPYKS010000027">
    <property type="protein sequence ID" value="MEI9412379.1"/>
    <property type="molecule type" value="Genomic_DNA"/>
</dbReference>
<dbReference type="EC" id="2.1.1.45" evidence="1"/>
<evidence type="ECO:0000256" key="1">
    <source>
        <dbReference type="ARBA" id="ARBA00011947"/>
    </source>
</evidence>
<organism evidence="5 6">
    <name type="scientific">Mesorhizobium salmacidum</name>
    <dbReference type="NCBI Taxonomy" id="3015171"/>
    <lineage>
        <taxon>Bacteria</taxon>
        <taxon>Pseudomonadati</taxon>
        <taxon>Pseudomonadota</taxon>
        <taxon>Alphaproteobacteria</taxon>
        <taxon>Hyphomicrobiales</taxon>
        <taxon>Phyllobacteriaceae</taxon>
        <taxon>Mesorhizobium</taxon>
    </lineage>
</organism>